<proteinExistence type="predicted"/>
<evidence type="ECO:0000313" key="3">
    <source>
        <dbReference type="EMBL" id="EYC50302.1"/>
    </source>
</evidence>
<protein>
    <submittedName>
        <fullName evidence="3">Heavy metal transporter</fullName>
    </submittedName>
</protein>
<dbReference type="InterPro" id="IPR006121">
    <property type="entry name" value="HMA_dom"/>
</dbReference>
<dbReference type="GO" id="GO:0046872">
    <property type="term" value="F:metal ion binding"/>
    <property type="evidence" value="ECO:0007669"/>
    <property type="project" value="InterPro"/>
</dbReference>
<feature type="chain" id="PRO_5001491965" evidence="1">
    <location>
        <begin position="20"/>
        <end position="108"/>
    </location>
</feature>
<keyword evidence="1" id="KW-0732">Signal</keyword>
<evidence type="ECO:0000256" key="1">
    <source>
        <dbReference type="SAM" id="SignalP"/>
    </source>
</evidence>
<evidence type="ECO:0000259" key="2">
    <source>
        <dbReference type="PROSITE" id="PS50846"/>
    </source>
</evidence>
<dbReference type="STRING" id="1458275.AZ34_03905"/>
<dbReference type="eggNOG" id="COG2608">
    <property type="taxonomic scope" value="Bacteria"/>
</dbReference>
<reference evidence="3 4" key="1">
    <citation type="submission" date="2014-02" db="EMBL/GenBank/DDBJ databases">
        <title>Draft Genome of Hylemonella gracilis isolated from the Niagara River.</title>
        <authorList>
            <person name="Pawlowski D.R."/>
            <person name="Koudelka G.B."/>
        </authorList>
    </citation>
    <scope>NUCLEOTIDE SEQUENCE [LARGE SCALE GENOMIC DNA]</scope>
    <source>
        <strain evidence="3 4">Niagara R</strain>
    </source>
</reference>
<organism evidence="3 4">
    <name type="scientific">Hylemonella gracilis str. Niagara R</name>
    <dbReference type="NCBI Taxonomy" id="1458275"/>
    <lineage>
        <taxon>Bacteria</taxon>
        <taxon>Pseudomonadati</taxon>
        <taxon>Pseudomonadota</taxon>
        <taxon>Betaproteobacteria</taxon>
        <taxon>Burkholderiales</taxon>
        <taxon>Comamonadaceae</taxon>
        <taxon>Hylemonella</taxon>
    </lineage>
</organism>
<dbReference type="AlphaFoldDB" id="A0A016XFE9"/>
<dbReference type="Gene3D" id="3.30.70.100">
    <property type="match status" value="1"/>
</dbReference>
<dbReference type="EMBL" id="JEMG01000001">
    <property type="protein sequence ID" value="EYC50302.1"/>
    <property type="molecule type" value="Genomic_DNA"/>
</dbReference>
<dbReference type="PROSITE" id="PS50846">
    <property type="entry name" value="HMA_2"/>
    <property type="match status" value="1"/>
</dbReference>
<evidence type="ECO:0000313" key="4">
    <source>
        <dbReference type="Proteomes" id="UP000023268"/>
    </source>
</evidence>
<dbReference type="Proteomes" id="UP000023268">
    <property type="component" value="Unassembled WGS sequence"/>
</dbReference>
<sequence length="108" mass="11465">MNNFILTLALSLGALPAYAASTLKVTVNGMVCAFCAQGIEKRVGKMPATQEVFVDLKNKVVAVQPKPGQTLDAQAISAEIVDSGYDVVRIETVSQSVADIKAELKARK</sequence>
<dbReference type="InterPro" id="IPR036163">
    <property type="entry name" value="HMA_dom_sf"/>
</dbReference>
<dbReference type="OrthoDB" id="5513217at2"/>
<dbReference type="RefSeq" id="WP_035604974.1">
    <property type="nucleotide sequence ID" value="NZ_JEMG01000001.1"/>
</dbReference>
<accession>A0A016XFE9</accession>
<feature type="signal peptide" evidence="1">
    <location>
        <begin position="1"/>
        <end position="19"/>
    </location>
</feature>
<dbReference type="CDD" id="cd00371">
    <property type="entry name" value="HMA"/>
    <property type="match status" value="1"/>
</dbReference>
<feature type="domain" description="HMA" evidence="2">
    <location>
        <begin position="21"/>
        <end position="88"/>
    </location>
</feature>
<comment type="caution">
    <text evidence="3">The sequence shown here is derived from an EMBL/GenBank/DDBJ whole genome shotgun (WGS) entry which is preliminary data.</text>
</comment>
<name>A0A016XFE9_9BURK</name>
<dbReference type="Pfam" id="PF00403">
    <property type="entry name" value="HMA"/>
    <property type="match status" value="1"/>
</dbReference>
<gene>
    <name evidence="3" type="ORF">AZ34_03905</name>
</gene>
<dbReference type="SUPFAM" id="SSF55008">
    <property type="entry name" value="HMA, heavy metal-associated domain"/>
    <property type="match status" value="1"/>
</dbReference>